<keyword evidence="5" id="KW-0472">Membrane</keyword>
<protein>
    <submittedName>
        <fullName evidence="7">Uncharacterized protein</fullName>
    </submittedName>
</protein>
<evidence type="ECO:0000256" key="2">
    <source>
        <dbReference type="ARBA" id="ARBA00022692"/>
    </source>
</evidence>
<sequence>MLLLMLCISYGGSFTDHYRLNEAVRKQFTRGHDNAFMSIQKHEDWWLWAQKNLLHSLYKNSSSTVQSHILIGEPILWREESSAFQRQVSSGTLVPESLLSFWSGIRSSSHKQTNDSVPPGAFGPSASVGLGHTKSAAASKLKLLQSDGWLDGHTVLSPLHLVQPCTTPVHQCVPAH</sequence>
<dbReference type="Proteomes" id="UP001331515">
    <property type="component" value="Unassembled WGS sequence"/>
</dbReference>
<keyword evidence="3" id="KW-0677">Repeat</keyword>
<proteinExistence type="predicted"/>
<evidence type="ECO:0000313" key="8">
    <source>
        <dbReference type="Proteomes" id="UP001331515"/>
    </source>
</evidence>
<evidence type="ECO:0000256" key="4">
    <source>
        <dbReference type="ARBA" id="ARBA00022989"/>
    </source>
</evidence>
<gene>
    <name evidence="7" type="ORF">CgunFtcFv8_015840</name>
</gene>
<comment type="caution">
    <text evidence="7">The sequence shown here is derived from an EMBL/GenBank/DDBJ whole genome shotgun (WGS) entry which is preliminary data.</text>
</comment>
<dbReference type="GO" id="GO:0005261">
    <property type="term" value="F:monoatomic cation channel activity"/>
    <property type="evidence" value="ECO:0007669"/>
    <property type="project" value="TreeGrafter"/>
</dbReference>
<evidence type="ECO:0000256" key="5">
    <source>
        <dbReference type="ARBA" id="ARBA00023136"/>
    </source>
</evidence>
<reference evidence="7 8" key="1">
    <citation type="journal article" date="2023" name="Mol. Biol. Evol.">
        <title>Genomics of Secondarily Temperate Adaptation in the Only Non-Antarctic Icefish.</title>
        <authorList>
            <person name="Rivera-Colon A.G."/>
            <person name="Rayamajhi N."/>
            <person name="Minhas B.F."/>
            <person name="Madrigal G."/>
            <person name="Bilyk K.T."/>
            <person name="Yoon V."/>
            <person name="Hune M."/>
            <person name="Gregory S."/>
            <person name="Cheng C.H.C."/>
            <person name="Catchen J.M."/>
        </authorList>
    </citation>
    <scope>NUCLEOTIDE SEQUENCE [LARGE SCALE GENOMIC DNA]</scope>
    <source>
        <tissue evidence="7">White muscle</tissue>
    </source>
</reference>
<dbReference type="PANTHER" id="PTHR46730">
    <property type="entry name" value="POLYCYSTIN-1"/>
    <property type="match status" value="1"/>
</dbReference>
<accession>A0AAN8C758</accession>
<feature type="signal peptide" evidence="6">
    <location>
        <begin position="1"/>
        <end position="15"/>
    </location>
</feature>
<feature type="chain" id="PRO_5042942019" evidence="6">
    <location>
        <begin position="16"/>
        <end position="176"/>
    </location>
</feature>
<keyword evidence="8" id="KW-1185">Reference proteome</keyword>
<name>A0AAN8C758_CHAGU</name>
<evidence type="ECO:0000313" key="7">
    <source>
        <dbReference type="EMBL" id="KAK5898420.1"/>
    </source>
</evidence>
<keyword evidence="4" id="KW-1133">Transmembrane helix</keyword>
<dbReference type="GO" id="GO:0006816">
    <property type="term" value="P:calcium ion transport"/>
    <property type="evidence" value="ECO:0007669"/>
    <property type="project" value="TreeGrafter"/>
</dbReference>
<comment type="subcellular location">
    <subcellularLocation>
        <location evidence="1">Membrane</location>
    </subcellularLocation>
</comment>
<dbReference type="EMBL" id="JAURVH010001533">
    <property type="protein sequence ID" value="KAK5898420.1"/>
    <property type="molecule type" value="Genomic_DNA"/>
</dbReference>
<dbReference type="AlphaFoldDB" id="A0AAN8C758"/>
<dbReference type="GO" id="GO:0005886">
    <property type="term" value="C:plasma membrane"/>
    <property type="evidence" value="ECO:0007669"/>
    <property type="project" value="TreeGrafter"/>
</dbReference>
<organism evidence="7 8">
    <name type="scientific">Champsocephalus gunnari</name>
    <name type="common">Mackerel icefish</name>
    <dbReference type="NCBI Taxonomy" id="52237"/>
    <lineage>
        <taxon>Eukaryota</taxon>
        <taxon>Metazoa</taxon>
        <taxon>Chordata</taxon>
        <taxon>Craniata</taxon>
        <taxon>Vertebrata</taxon>
        <taxon>Euteleostomi</taxon>
        <taxon>Actinopterygii</taxon>
        <taxon>Neopterygii</taxon>
        <taxon>Teleostei</taxon>
        <taxon>Neoteleostei</taxon>
        <taxon>Acanthomorphata</taxon>
        <taxon>Eupercaria</taxon>
        <taxon>Perciformes</taxon>
        <taxon>Notothenioidei</taxon>
        <taxon>Channichthyidae</taxon>
        <taxon>Champsocephalus</taxon>
    </lineage>
</organism>
<keyword evidence="2" id="KW-0812">Transmembrane</keyword>
<evidence type="ECO:0000256" key="3">
    <source>
        <dbReference type="ARBA" id="ARBA00022737"/>
    </source>
</evidence>
<keyword evidence="6" id="KW-0732">Signal</keyword>
<evidence type="ECO:0000256" key="1">
    <source>
        <dbReference type="ARBA" id="ARBA00004370"/>
    </source>
</evidence>
<evidence type="ECO:0000256" key="6">
    <source>
        <dbReference type="SAM" id="SignalP"/>
    </source>
</evidence>
<dbReference type="PANTHER" id="PTHR46730:SF1">
    <property type="entry name" value="PLAT DOMAIN-CONTAINING PROTEIN"/>
    <property type="match status" value="1"/>
</dbReference>